<dbReference type="EMBL" id="HBNR01026289">
    <property type="protein sequence ID" value="CAE4578506.1"/>
    <property type="molecule type" value="Transcribed_RNA"/>
</dbReference>
<gene>
    <name evidence="2" type="ORF">AMON00008_LOCUS17754</name>
</gene>
<sequence length="151" mass="16033">MACIYCLSMSLLLAVVPALGEEHCLAQKQATVRKVMMRVSASKHSQNEVAAEATAVVAADRADEEFVAEEARPSGPLLMNLTKMDEKALSKASRHVNGQTVTSDWFNEYPVAPPVMVVAANTTKENEAHRASSGVPLALAAVAAAAALRRC</sequence>
<proteinExistence type="predicted"/>
<feature type="signal peptide" evidence="1">
    <location>
        <begin position="1"/>
        <end position="20"/>
    </location>
</feature>
<protein>
    <recommendedName>
        <fullName evidence="3">Subtilisin</fullName>
    </recommendedName>
</protein>
<dbReference type="AlphaFoldDB" id="A0A7S4V601"/>
<keyword evidence="1" id="KW-0732">Signal</keyword>
<evidence type="ECO:0000256" key="1">
    <source>
        <dbReference type="SAM" id="SignalP"/>
    </source>
</evidence>
<evidence type="ECO:0008006" key="3">
    <source>
        <dbReference type="Google" id="ProtNLM"/>
    </source>
</evidence>
<organism evidence="2">
    <name type="scientific">Alexandrium monilatum</name>
    <dbReference type="NCBI Taxonomy" id="311494"/>
    <lineage>
        <taxon>Eukaryota</taxon>
        <taxon>Sar</taxon>
        <taxon>Alveolata</taxon>
        <taxon>Dinophyceae</taxon>
        <taxon>Gonyaulacales</taxon>
        <taxon>Pyrocystaceae</taxon>
        <taxon>Alexandrium</taxon>
    </lineage>
</organism>
<accession>A0A7S4V601</accession>
<evidence type="ECO:0000313" key="2">
    <source>
        <dbReference type="EMBL" id="CAE4578506.1"/>
    </source>
</evidence>
<reference evidence="2" key="1">
    <citation type="submission" date="2021-01" db="EMBL/GenBank/DDBJ databases">
        <authorList>
            <person name="Corre E."/>
            <person name="Pelletier E."/>
            <person name="Niang G."/>
            <person name="Scheremetjew M."/>
            <person name="Finn R."/>
            <person name="Kale V."/>
            <person name="Holt S."/>
            <person name="Cochrane G."/>
            <person name="Meng A."/>
            <person name="Brown T."/>
            <person name="Cohen L."/>
        </authorList>
    </citation>
    <scope>NUCLEOTIDE SEQUENCE</scope>
    <source>
        <strain evidence="2">CCMP3105</strain>
    </source>
</reference>
<name>A0A7S4V601_9DINO</name>
<feature type="chain" id="PRO_5031511660" description="Subtilisin" evidence="1">
    <location>
        <begin position="21"/>
        <end position="151"/>
    </location>
</feature>